<evidence type="ECO:0000256" key="7">
    <source>
        <dbReference type="PIRSR" id="PIRSR602401-1"/>
    </source>
</evidence>
<dbReference type="CDD" id="cd11053">
    <property type="entry name" value="CYP110-like"/>
    <property type="match status" value="1"/>
</dbReference>
<comment type="similarity">
    <text evidence="1 8">Belongs to the cytochrome P450 family.</text>
</comment>
<dbReference type="PANTHER" id="PTHR24291:SF50">
    <property type="entry name" value="BIFUNCTIONAL ALBAFLAVENONE MONOOXYGENASE_TERPENE SYNTHASE"/>
    <property type="match status" value="1"/>
</dbReference>
<keyword evidence="4 8" id="KW-0560">Oxidoreductase</keyword>
<dbReference type="Gene3D" id="1.10.630.10">
    <property type="entry name" value="Cytochrome P450"/>
    <property type="match status" value="1"/>
</dbReference>
<dbReference type="InterPro" id="IPR036396">
    <property type="entry name" value="Cyt_P450_sf"/>
</dbReference>
<evidence type="ECO:0000256" key="8">
    <source>
        <dbReference type="RuleBase" id="RU000461"/>
    </source>
</evidence>
<dbReference type="OrthoDB" id="446280at2"/>
<dbReference type="PRINTS" id="PR00463">
    <property type="entry name" value="EP450I"/>
</dbReference>
<keyword evidence="5 7" id="KW-0408">Iron</keyword>
<dbReference type="InterPro" id="IPR002401">
    <property type="entry name" value="Cyt_P450_E_grp-I"/>
</dbReference>
<dbReference type="SMR" id="A0A0F5YGL2"/>
<evidence type="ECO:0000256" key="4">
    <source>
        <dbReference type="ARBA" id="ARBA00023002"/>
    </source>
</evidence>
<evidence type="ECO:0000313" key="10">
    <source>
        <dbReference type="Proteomes" id="UP000033607"/>
    </source>
</evidence>
<accession>A0A0F5YGL2</accession>
<feature type="binding site" description="axial binding residue" evidence="7">
    <location>
        <position position="407"/>
    </location>
    <ligand>
        <name>heme</name>
        <dbReference type="ChEBI" id="CHEBI:30413"/>
    </ligand>
    <ligandPart>
        <name>Fe</name>
        <dbReference type="ChEBI" id="CHEBI:18248"/>
    </ligandPart>
</feature>
<dbReference type="SUPFAM" id="SSF48264">
    <property type="entry name" value="Cytochrome P450"/>
    <property type="match status" value="1"/>
</dbReference>
<dbReference type="InterPro" id="IPR001128">
    <property type="entry name" value="Cyt_P450"/>
</dbReference>
<sequence>MSRATIEPASVSSGNNSLPDGPKTPAFFQLINWLVRPFEYLEECVKQYGDMFTLRLFGLPPLVFIANPQGIQEIFSADAKSFDVGKTNDLARPILGERSLILMDGSRHKKERKLLMPPFHGEKVKSYAESICQITETVTSRWQINQSFIARNVMQEITLKVIMQTVFGFNEGEKCEQFRSLLADWLDLIASPLRSSFIFLKFLQVDWGAWSPWGNFIRTRQKIYDLLQAEIEDRRTHPEKRGDDILSLMLEVTDEDGQPMSDDQLKDELMTLLVAGHETTATSLAWAFYWLEKYPDIKEKLIQEIESLGKNPDPIEISRLPYLTAVCQETLRLYPIVPIAFARISNQDLEIMGRQFPAGTTFVPCIYSTHHREDLYPNSKQFQPERFLQRQYSPYEFLPFGGGVRLCLGYALAMLEMKLVLASILSKYNLELASHQPIKPMRRGGTLAPSNGVPLMVTGFR</sequence>
<dbReference type="AlphaFoldDB" id="A0A0F5YGL2"/>
<evidence type="ECO:0000256" key="5">
    <source>
        <dbReference type="ARBA" id="ARBA00023004"/>
    </source>
</evidence>
<dbReference type="InterPro" id="IPR017972">
    <property type="entry name" value="Cyt_P450_CS"/>
</dbReference>
<dbReference type="EMBL" id="LATL02000249">
    <property type="protein sequence ID" value="KKD37903.1"/>
    <property type="molecule type" value="Genomic_DNA"/>
</dbReference>
<gene>
    <name evidence="9" type="ORF">WN50_11770</name>
</gene>
<keyword evidence="6 8" id="KW-0503">Monooxygenase</keyword>
<protein>
    <submittedName>
        <fullName evidence="9">Cytochrome P450</fullName>
    </submittedName>
</protein>
<dbReference type="Pfam" id="PF00067">
    <property type="entry name" value="p450"/>
    <property type="match status" value="1"/>
</dbReference>
<name>A0A0F5YGL2_9CYAN</name>
<dbReference type="GO" id="GO:0005506">
    <property type="term" value="F:iron ion binding"/>
    <property type="evidence" value="ECO:0007669"/>
    <property type="project" value="InterPro"/>
</dbReference>
<evidence type="ECO:0000256" key="3">
    <source>
        <dbReference type="ARBA" id="ARBA00022723"/>
    </source>
</evidence>
<organism evidence="9 10">
    <name type="scientific">Limnoraphis robusta CS-951</name>
    <dbReference type="NCBI Taxonomy" id="1637645"/>
    <lineage>
        <taxon>Bacteria</taxon>
        <taxon>Bacillati</taxon>
        <taxon>Cyanobacteriota</taxon>
        <taxon>Cyanophyceae</taxon>
        <taxon>Oscillatoriophycideae</taxon>
        <taxon>Oscillatoriales</taxon>
        <taxon>Sirenicapillariaceae</taxon>
        <taxon>Limnoraphis</taxon>
    </lineage>
</organism>
<evidence type="ECO:0000256" key="2">
    <source>
        <dbReference type="ARBA" id="ARBA00022617"/>
    </source>
</evidence>
<dbReference type="PRINTS" id="PR00385">
    <property type="entry name" value="P450"/>
</dbReference>
<dbReference type="GO" id="GO:0004497">
    <property type="term" value="F:monooxygenase activity"/>
    <property type="evidence" value="ECO:0007669"/>
    <property type="project" value="UniProtKB-KW"/>
</dbReference>
<comment type="cofactor">
    <cofactor evidence="7">
        <name>heme</name>
        <dbReference type="ChEBI" id="CHEBI:30413"/>
    </cofactor>
</comment>
<dbReference type="PANTHER" id="PTHR24291">
    <property type="entry name" value="CYTOCHROME P450 FAMILY 4"/>
    <property type="match status" value="1"/>
</dbReference>
<dbReference type="PATRIC" id="fig|1637645.4.peg.4905"/>
<keyword evidence="3 7" id="KW-0479">Metal-binding</keyword>
<evidence type="ECO:0000313" key="9">
    <source>
        <dbReference type="EMBL" id="KKD37903.1"/>
    </source>
</evidence>
<keyword evidence="2 7" id="KW-0349">Heme</keyword>
<dbReference type="InterPro" id="IPR050196">
    <property type="entry name" value="Cytochrome_P450_Monoox"/>
</dbReference>
<dbReference type="Proteomes" id="UP000033607">
    <property type="component" value="Unassembled WGS sequence"/>
</dbReference>
<evidence type="ECO:0000256" key="6">
    <source>
        <dbReference type="ARBA" id="ARBA00023033"/>
    </source>
</evidence>
<dbReference type="PROSITE" id="PS00086">
    <property type="entry name" value="CYTOCHROME_P450"/>
    <property type="match status" value="1"/>
</dbReference>
<dbReference type="RefSeq" id="WP_046278736.1">
    <property type="nucleotide sequence ID" value="NZ_LATL02000249.1"/>
</dbReference>
<comment type="caution">
    <text evidence="9">The sequence shown here is derived from an EMBL/GenBank/DDBJ whole genome shotgun (WGS) entry which is preliminary data.</text>
</comment>
<proteinExistence type="inferred from homology"/>
<dbReference type="GO" id="GO:0020037">
    <property type="term" value="F:heme binding"/>
    <property type="evidence" value="ECO:0007669"/>
    <property type="project" value="InterPro"/>
</dbReference>
<evidence type="ECO:0000256" key="1">
    <source>
        <dbReference type="ARBA" id="ARBA00010617"/>
    </source>
</evidence>
<dbReference type="GO" id="GO:0016705">
    <property type="term" value="F:oxidoreductase activity, acting on paired donors, with incorporation or reduction of molecular oxygen"/>
    <property type="evidence" value="ECO:0007669"/>
    <property type="project" value="InterPro"/>
</dbReference>
<reference evidence="9 10" key="1">
    <citation type="submission" date="2015-06" db="EMBL/GenBank/DDBJ databases">
        <title>Draft genome assembly of filamentous brackish cyanobacterium Limnoraphis robusta strain CS-951.</title>
        <authorList>
            <person name="Willis A."/>
            <person name="Parks M."/>
            <person name="Burford M.A."/>
        </authorList>
    </citation>
    <scope>NUCLEOTIDE SEQUENCE [LARGE SCALE GENOMIC DNA]</scope>
    <source>
        <strain evidence="9 10">CS-951</strain>
    </source>
</reference>